<evidence type="ECO:0000256" key="2">
    <source>
        <dbReference type="ARBA" id="ARBA00022801"/>
    </source>
</evidence>
<dbReference type="Gene3D" id="3.90.79.10">
    <property type="entry name" value="Nucleoside Triphosphate Pyrophosphohydrolase"/>
    <property type="match status" value="1"/>
</dbReference>
<comment type="similarity">
    <text evidence="4">Belongs to the Nudix hydrolase family.</text>
</comment>
<dbReference type="InterPro" id="IPR000086">
    <property type="entry name" value="NUDIX_hydrolase_dom"/>
</dbReference>
<dbReference type="InterPro" id="IPR015797">
    <property type="entry name" value="NUDIX_hydrolase-like_dom_sf"/>
</dbReference>
<comment type="cofactor">
    <cofactor evidence="1">
        <name>Mg(2+)</name>
        <dbReference type="ChEBI" id="CHEBI:18420"/>
    </cofactor>
</comment>
<dbReference type="RefSeq" id="WP_100178457.1">
    <property type="nucleotide sequence ID" value="NZ_LFJC01000003.1"/>
</dbReference>
<keyword evidence="3" id="KW-0460">Magnesium</keyword>
<evidence type="ECO:0000313" key="6">
    <source>
        <dbReference type="EMBL" id="PIT03318.1"/>
    </source>
</evidence>
<dbReference type="EMBL" id="LFJC01000003">
    <property type="protein sequence ID" value="PIT03318.1"/>
    <property type="molecule type" value="Genomic_DNA"/>
</dbReference>
<dbReference type="SUPFAM" id="SSF55811">
    <property type="entry name" value="Nudix"/>
    <property type="match status" value="1"/>
</dbReference>
<dbReference type="PROSITE" id="PS51462">
    <property type="entry name" value="NUDIX"/>
    <property type="match status" value="1"/>
</dbReference>
<evidence type="ECO:0000313" key="7">
    <source>
        <dbReference type="Proteomes" id="UP000228930"/>
    </source>
</evidence>
<keyword evidence="7" id="KW-1185">Reference proteome</keyword>
<accession>A0A2M6UFI7</accession>
<dbReference type="PRINTS" id="PR00502">
    <property type="entry name" value="NUDIXFAMILY"/>
</dbReference>
<dbReference type="CDD" id="cd03673">
    <property type="entry name" value="NUDIX_Ap6A_hydrolase"/>
    <property type="match status" value="1"/>
</dbReference>
<dbReference type="Pfam" id="PF00293">
    <property type="entry name" value="NUDIX"/>
    <property type="match status" value="1"/>
</dbReference>
<feature type="domain" description="Nudix hydrolase" evidence="5">
    <location>
        <begin position="5"/>
        <end position="130"/>
    </location>
</feature>
<protein>
    <submittedName>
        <fullName evidence="6">NUDIX hydrolase</fullName>
    </submittedName>
</protein>
<dbReference type="GO" id="GO:0016787">
    <property type="term" value="F:hydrolase activity"/>
    <property type="evidence" value="ECO:0007669"/>
    <property type="project" value="UniProtKB-KW"/>
</dbReference>
<dbReference type="PROSITE" id="PS00893">
    <property type="entry name" value="NUDIX_BOX"/>
    <property type="match status" value="1"/>
</dbReference>
<proteinExistence type="inferred from homology"/>
<dbReference type="PANTHER" id="PTHR43222:SF9">
    <property type="entry name" value="8-OXO-(D)GTP PHOSPHATASE"/>
    <property type="match status" value="1"/>
</dbReference>
<keyword evidence="2 4" id="KW-0378">Hydrolase</keyword>
<organism evidence="6 7">
    <name type="scientific">Bradyrhizobium nitroreducens</name>
    <dbReference type="NCBI Taxonomy" id="709803"/>
    <lineage>
        <taxon>Bacteria</taxon>
        <taxon>Pseudomonadati</taxon>
        <taxon>Pseudomonadota</taxon>
        <taxon>Alphaproteobacteria</taxon>
        <taxon>Hyphomicrobiales</taxon>
        <taxon>Nitrobacteraceae</taxon>
        <taxon>Bradyrhizobium</taxon>
    </lineage>
</organism>
<evidence type="ECO:0000256" key="1">
    <source>
        <dbReference type="ARBA" id="ARBA00001946"/>
    </source>
</evidence>
<evidence type="ECO:0000259" key="5">
    <source>
        <dbReference type="PROSITE" id="PS51462"/>
    </source>
</evidence>
<reference evidence="6 7" key="1">
    <citation type="submission" date="2015-06" db="EMBL/GenBank/DDBJ databases">
        <title>Comparative genome analysis of nirS-carrying Bradyrhizobium sp. strains.</title>
        <authorList>
            <person name="Ishii S."/>
            <person name="Jang J."/>
            <person name="Nishizawa T."/>
            <person name="Senoo K."/>
        </authorList>
    </citation>
    <scope>NUCLEOTIDE SEQUENCE [LARGE SCALE GENOMIC DNA]</scope>
    <source>
        <strain evidence="6 7">TSA1</strain>
    </source>
</reference>
<evidence type="ECO:0000256" key="4">
    <source>
        <dbReference type="RuleBase" id="RU003476"/>
    </source>
</evidence>
<dbReference type="InterPro" id="IPR020476">
    <property type="entry name" value="Nudix_hydrolase"/>
</dbReference>
<dbReference type="AlphaFoldDB" id="A0A2M6UFI7"/>
<evidence type="ECO:0000256" key="3">
    <source>
        <dbReference type="ARBA" id="ARBA00022842"/>
    </source>
</evidence>
<dbReference type="PANTHER" id="PTHR43222">
    <property type="entry name" value="NUDIX HYDROLASE 23"/>
    <property type="match status" value="1"/>
</dbReference>
<dbReference type="Proteomes" id="UP000228930">
    <property type="component" value="Unassembled WGS sequence"/>
</dbReference>
<comment type="caution">
    <text evidence="6">The sequence shown here is derived from an EMBL/GenBank/DDBJ whole genome shotgun (WGS) entry which is preliminary data.</text>
</comment>
<gene>
    <name evidence="6" type="ORF">TSA1_23040</name>
</gene>
<dbReference type="InterPro" id="IPR020084">
    <property type="entry name" value="NUDIX_hydrolase_CS"/>
</dbReference>
<name>A0A2M6UFI7_9BRAD</name>
<sequence>MARAPVMAAGGIVLRRGSVPLIAVVRQRKRNEWVLPKGKLDDGETPKEAAHREVLEETGHDVAVHEFLGTLVYQSGGRSKVVHFWRMEAEGGPVRKLMNDIKAVDWLALDDAIGRLSREYERAFLTQIGPIALAASGLVPTDVASPTPISESASPLASDEIDAALQTLTPAEAASVDELRHGLLQKVKAWLRGEA</sequence>